<reference evidence="16" key="1">
    <citation type="submission" date="2023-03" db="EMBL/GenBank/DDBJ databases">
        <title>cytochrome P450 monooxygenase from Trametes versicolor.</title>
        <authorList>
            <person name="Ichinose H."/>
        </authorList>
    </citation>
    <scope>NUCLEOTIDE SEQUENCE</scope>
    <source>
        <strain evidence="16">NBRC 30340</strain>
    </source>
</reference>
<evidence type="ECO:0000256" key="6">
    <source>
        <dbReference type="ARBA" id="ARBA00022692"/>
    </source>
</evidence>
<comment type="similarity">
    <text evidence="4 14">Belongs to the cytochrome P450 family.</text>
</comment>
<dbReference type="InterPro" id="IPR050364">
    <property type="entry name" value="Cytochrome_P450_fung"/>
</dbReference>
<evidence type="ECO:0000256" key="11">
    <source>
        <dbReference type="ARBA" id="ARBA00023033"/>
    </source>
</evidence>
<evidence type="ECO:0000256" key="8">
    <source>
        <dbReference type="ARBA" id="ARBA00022989"/>
    </source>
</evidence>
<evidence type="ECO:0000313" key="16">
    <source>
        <dbReference type="EMBL" id="BED43022.1"/>
    </source>
</evidence>
<evidence type="ECO:0000256" key="9">
    <source>
        <dbReference type="ARBA" id="ARBA00023002"/>
    </source>
</evidence>
<dbReference type="Pfam" id="PF00067">
    <property type="entry name" value="p450"/>
    <property type="match status" value="1"/>
</dbReference>
<dbReference type="Gene3D" id="1.10.630.10">
    <property type="entry name" value="Cytochrome P450"/>
    <property type="match status" value="1"/>
</dbReference>
<name>A0AA86IW39_TRAVE</name>
<dbReference type="PANTHER" id="PTHR46300:SF7">
    <property type="entry name" value="P450, PUTATIVE (EUROFUNG)-RELATED"/>
    <property type="match status" value="1"/>
</dbReference>
<evidence type="ECO:0000256" key="2">
    <source>
        <dbReference type="ARBA" id="ARBA00004167"/>
    </source>
</evidence>
<evidence type="ECO:0000256" key="12">
    <source>
        <dbReference type="ARBA" id="ARBA00023136"/>
    </source>
</evidence>
<evidence type="ECO:0000256" key="5">
    <source>
        <dbReference type="ARBA" id="ARBA00022617"/>
    </source>
</evidence>
<evidence type="ECO:0000256" key="3">
    <source>
        <dbReference type="ARBA" id="ARBA00005179"/>
    </source>
</evidence>
<dbReference type="GO" id="GO:0020037">
    <property type="term" value="F:heme binding"/>
    <property type="evidence" value="ECO:0007669"/>
    <property type="project" value="InterPro"/>
</dbReference>
<accession>A0AA86IW39</accession>
<evidence type="ECO:0000256" key="7">
    <source>
        <dbReference type="ARBA" id="ARBA00022723"/>
    </source>
</evidence>
<keyword evidence="12 15" id="KW-0472">Membrane</keyword>
<gene>
    <name evidence="16" type="primary">CYP5359AS2</name>
</gene>
<evidence type="ECO:0000256" key="15">
    <source>
        <dbReference type="SAM" id="Phobius"/>
    </source>
</evidence>
<keyword evidence="11 14" id="KW-0503">Monooxygenase</keyword>
<keyword evidence="10 13" id="KW-0408">Iron</keyword>
<evidence type="ECO:0000256" key="10">
    <source>
        <dbReference type="ARBA" id="ARBA00023004"/>
    </source>
</evidence>
<dbReference type="PANTHER" id="PTHR46300">
    <property type="entry name" value="P450, PUTATIVE (EUROFUNG)-RELATED-RELATED"/>
    <property type="match status" value="1"/>
</dbReference>
<dbReference type="InterPro" id="IPR002401">
    <property type="entry name" value="Cyt_P450_E_grp-I"/>
</dbReference>
<dbReference type="AlphaFoldDB" id="A0AA86IW39"/>
<organism evidence="16">
    <name type="scientific">Trametes versicolor</name>
    <name type="common">White-rot fungus</name>
    <name type="synonym">Coriolus versicolor</name>
    <dbReference type="NCBI Taxonomy" id="5325"/>
    <lineage>
        <taxon>Eukaryota</taxon>
        <taxon>Fungi</taxon>
        <taxon>Dikarya</taxon>
        <taxon>Basidiomycota</taxon>
        <taxon>Agaricomycotina</taxon>
        <taxon>Agaricomycetes</taxon>
        <taxon>Polyporales</taxon>
        <taxon>Polyporaceae</taxon>
        <taxon>Trametes</taxon>
    </lineage>
</organism>
<protein>
    <submittedName>
        <fullName evidence="16">Cytochrome P450 monooxygenase</fullName>
    </submittedName>
</protein>
<dbReference type="GO" id="GO:0004497">
    <property type="term" value="F:monooxygenase activity"/>
    <property type="evidence" value="ECO:0007669"/>
    <property type="project" value="UniProtKB-KW"/>
</dbReference>
<keyword evidence="5 13" id="KW-0349">Heme</keyword>
<dbReference type="PROSITE" id="PS00086">
    <property type="entry name" value="CYTOCHROME_P450"/>
    <property type="match status" value="1"/>
</dbReference>
<dbReference type="EMBL" id="LC761777">
    <property type="protein sequence ID" value="BED43022.1"/>
    <property type="molecule type" value="mRNA"/>
</dbReference>
<dbReference type="InterPro" id="IPR017972">
    <property type="entry name" value="Cyt_P450_CS"/>
</dbReference>
<dbReference type="GO" id="GO:0016020">
    <property type="term" value="C:membrane"/>
    <property type="evidence" value="ECO:0007669"/>
    <property type="project" value="UniProtKB-SubCell"/>
</dbReference>
<comment type="cofactor">
    <cofactor evidence="1 13">
        <name>heme</name>
        <dbReference type="ChEBI" id="CHEBI:30413"/>
    </cofactor>
</comment>
<feature type="transmembrane region" description="Helical" evidence="15">
    <location>
        <begin position="6"/>
        <end position="24"/>
    </location>
</feature>
<dbReference type="PRINTS" id="PR00463">
    <property type="entry name" value="EP450I"/>
</dbReference>
<dbReference type="SUPFAM" id="SSF48264">
    <property type="entry name" value="Cytochrome P450"/>
    <property type="match status" value="1"/>
</dbReference>
<keyword evidence="6 15" id="KW-0812">Transmembrane</keyword>
<comment type="pathway">
    <text evidence="3">Secondary metabolite biosynthesis.</text>
</comment>
<sequence>MALTSPLAAIALVCVISIFFKHILMKRRKLPLPPGPRRLPIIGNALSIPTRRIAQVYREMSVQYGDLVYLESFGQPLLVIGTHETALDLLEKRSAKYADKVHSTMASLAGWDWVLPIMPYGPWWRRSRKAFHEFFNPGAIVLYRPIQLECSQRILSRLVRDPQHFPEHIRHCIGSGIMRITYGIDIENETIPYMAIAAETMATFAAVFVPGKYLVETFPILRFLPSWLPGARFKREGKEWTRIVRRLRDTPWNATAAAMRDGNAPPSIIMSMLERTSGLEGQALAEETTIARDTASSAYAGGADTLFSTTMSFFLAMASYPEVQKRAQVELDAVVGPHRLPNFDDQPSLPYIAAIIRECIRWRIVVPLGIMHHSMEDDEYRGYHIPKGTLVIPNAWAMTRDTRHYPDPEEFKPERYLKDGKLNPEVLDPGDFGFGYGRRGCPGRDFSEAALFSFMSHVLHTLKIGPPLDVDGKPLPLDVGMTDGGILALPEPFECTIAPRSAEAEALIFGSS</sequence>
<keyword evidence="9 14" id="KW-0560">Oxidoreductase</keyword>
<evidence type="ECO:0000256" key="14">
    <source>
        <dbReference type="RuleBase" id="RU000461"/>
    </source>
</evidence>
<dbReference type="GO" id="GO:0005506">
    <property type="term" value="F:iron ion binding"/>
    <property type="evidence" value="ECO:0007669"/>
    <property type="project" value="InterPro"/>
</dbReference>
<keyword evidence="7 13" id="KW-0479">Metal-binding</keyword>
<evidence type="ECO:0000256" key="1">
    <source>
        <dbReference type="ARBA" id="ARBA00001971"/>
    </source>
</evidence>
<comment type="subcellular location">
    <subcellularLocation>
        <location evidence="2">Membrane</location>
        <topology evidence="2">Single-pass membrane protein</topology>
    </subcellularLocation>
</comment>
<evidence type="ECO:0000256" key="13">
    <source>
        <dbReference type="PIRSR" id="PIRSR602401-1"/>
    </source>
</evidence>
<feature type="binding site" description="axial binding residue" evidence="13">
    <location>
        <position position="441"/>
    </location>
    <ligand>
        <name>heme</name>
        <dbReference type="ChEBI" id="CHEBI:30413"/>
    </ligand>
    <ligandPart>
        <name>Fe</name>
        <dbReference type="ChEBI" id="CHEBI:18248"/>
    </ligandPart>
</feature>
<dbReference type="GO" id="GO:0016705">
    <property type="term" value="F:oxidoreductase activity, acting on paired donors, with incorporation or reduction of molecular oxygen"/>
    <property type="evidence" value="ECO:0007669"/>
    <property type="project" value="InterPro"/>
</dbReference>
<proteinExistence type="evidence at transcript level"/>
<keyword evidence="8 15" id="KW-1133">Transmembrane helix</keyword>
<dbReference type="InterPro" id="IPR001128">
    <property type="entry name" value="Cyt_P450"/>
</dbReference>
<dbReference type="InterPro" id="IPR036396">
    <property type="entry name" value="Cyt_P450_sf"/>
</dbReference>
<evidence type="ECO:0000256" key="4">
    <source>
        <dbReference type="ARBA" id="ARBA00010617"/>
    </source>
</evidence>
<dbReference type="CDD" id="cd11065">
    <property type="entry name" value="CYP64-like"/>
    <property type="match status" value="1"/>
</dbReference>